<dbReference type="InterPro" id="IPR039383">
    <property type="entry name" value="FHIT"/>
</dbReference>
<dbReference type="InterPro" id="IPR011146">
    <property type="entry name" value="HIT-like"/>
</dbReference>
<sequence>MSLKVYEDDLCFIVLNLYPYNPAHLMIVTQRHITKFLDLTKEELLHITRAIQGIQLLLNDLYNPKGYNIGINQGRNAGGSIEHLHFHLIPRYGAELGFIDIVGKTRVLPEGLEAVKKKIEENINKYLNREFFENF</sequence>
<dbReference type="EMBL" id="BARW01005137">
    <property type="protein sequence ID" value="GAI75802.1"/>
    <property type="molecule type" value="Genomic_DNA"/>
</dbReference>
<feature type="domain" description="HIT" evidence="2">
    <location>
        <begin position="1"/>
        <end position="98"/>
    </location>
</feature>
<dbReference type="InterPro" id="IPR052908">
    <property type="entry name" value="AP-4-A_phosphorylase"/>
</dbReference>
<dbReference type="PROSITE" id="PS51084">
    <property type="entry name" value="HIT_2"/>
    <property type="match status" value="1"/>
</dbReference>
<dbReference type="InterPro" id="IPR036265">
    <property type="entry name" value="HIT-like_sf"/>
</dbReference>
<protein>
    <recommendedName>
        <fullName evidence="2">HIT domain-containing protein</fullName>
    </recommendedName>
</protein>
<dbReference type="PANTHER" id="PTHR42997">
    <property type="entry name" value="HIT FAMILY HYDROLASE"/>
    <property type="match status" value="1"/>
</dbReference>
<evidence type="ECO:0000313" key="3">
    <source>
        <dbReference type="EMBL" id="GAI75802.1"/>
    </source>
</evidence>
<dbReference type="SUPFAM" id="SSF54197">
    <property type="entry name" value="HIT-like"/>
    <property type="match status" value="1"/>
</dbReference>
<dbReference type="GO" id="GO:0003824">
    <property type="term" value="F:catalytic activity"/>
    <property type="evidence" value="ECO:0007669"/>
    <property type="project" value="InterPro"/>
</dbReference>
<dbReference type="Gene3D" id="3.30.428.10">
    <property type="entry name" value="HIT-like"/>
    <property type="match status" value="1"/>
</dbReference>
<reference evidence="3" key="1">
    <citation type="journal article" date="2014" name="Front. Microbiol.">
        <title>High frequency of phylogenetically diverse reductive dehalogenase-homologous genes in deep subseafloor sedimentary metagenomes.</title>
        <authorList>
            <person name="Kawai M."/>
            <person name="Futagami T."/>
            <person name="Toyoda A."/>
            <person name="Takaki Y."/>
            <person name="Nishi S."/>
            <person name="Hori S."/>
            <person name="Arai W."/>
            <person name="Tsubouchi T."/>
            <person name="Morono Y."/>
            <person name="Uchiyama I."/>
            <person name="Ito T."/>
            <person name="Fujiyama A."/>
            <person name="Inagaki F."/>
            <person name="Takami H."/>
        </authorList>
    </citation>
    <scope>NUCLEOTIDE SEQUENCE</scope>
    <source>
        <strain evidence="3">Expedition CK06-06</strain>
    </source>
</reference>
<gene>
    <name evidence="3" type="ORF">S12H4_11440</name>
</gene>
<dbReference type="PANTHER" id="PTHR42997:SF1">
    <property type="entry name" value="AP-4-A PHOSPHORYLASE"/>
    <property type="match status" value="1"/>
</dbReference>
<evidence type="ECO:0000259" key="2">
    <source>
        <dbReference type="PROSITE" id="PS51084"/>
    </source>
</evidence>
<name>X1R4X7_9ZZZZ</name>
<keyword evidence="1" id="KW-0547">Nucleotide-binding</keyword>
<accession>X1R4X7</accession>
<evidence type="ECO:0000256" key="1">
    <source>
        <dbReference type="ARBA" id="ARBA00022741"/>
    </source>
</evidence>
<proteinExistence type="predicted"/>
<dbReference type="GO" id="GO:0000166">
    <property type="term" value="F:nucleotide binding"/>
    <property type="evidence" value="ECO:0007669"/>
    <property type="project" value="UniProtKB-KW"/>
</dbReference>
<dbReference type="CDD" id="cd01275">
    <property type="entry name" value="FHIT"/>
    <property type="match status" value="1"/>
</dbReference>
<dbReference type="Pfam" id="PF01230">
    <property type="entry name" value="HIT"/>
    <property type="match status" value="1"/>
</dbReference>
<dbReference type="AlphaFoldDB" id="X1R4X7"/>
<organism evidence="3">
    <name type="scientific">marine sediment metagenome</name>
    <dbReference type="NCBI Taxonomy" id="412755"/>
    <lineage>
        <taxon>unclassified sequences</taxon>
        <taxon>metagenomes</taxon>
        <taxon>ecological metagenomes</taxon>
    </lineage>
</organism>
<comment type="caution">
    <text evidence="3">The sequence shown here is derived from an EMBL/GenBank/DDBJ whole genome shotgun (WGS) entry which is preliminary data.</text>
</comment>